<feature type="transmembrane region" description="Helical" evidence="2">
    <location>
        <begin position="68"/>
        <end position="89"/>
    </location>
</feature>
<protein>
    <submittedName>
        <fullName evidence="3">DUF998 domain-containing protein</fullName>
    </submittedName>
</protein>
<keyword evidence="2" id="KW-0472">Membrane</keyword>
<evidence type="ECO:0000256" key="1">
    <source>
        <dbReference type="SAM" id="MobiDB-lite"/>
    </source>
</evidence>
<proteinExistence type="predicted"/>
<keyword evidence="2" id="KW-0812">Transmembrane</keyword>
<feature type="transmembrane region" description="Helical" evidence="2">
    <location>
        <begin position="172"/>
        <end position="191"/>
    </location>
</feature>
<keyword evidence="2" id="KW-1133">Transmembrane helix</keyword>
<dbReference type="EMBL" id="CP078075">
    <property type="protein sequence ID" value="WDM45242.1"/>
    <property type="molecule type" value="Genomic_DNA"/>
</dbReference>
<gene>
    <name evidence="3" type="ORF">KV395_19190</name>
</gene>
<feature type="transmembrane region" description="Helical" evidence="2">
    <location>
        <begin position="101"/>
        <end position="120"/>
    </location>
</feature>
<accession>A0ABY7XT75</accession>
<evidence type="ECO:0000313" key="4">
    <source>
        <dbReference type="Proteomes" id="UP001215097"/>
    </source>
</evidence>
<sequence length="221" mass="22621">MTTNTAPGARGTSRDIPSGSRASTRGLLLFAALAGPFFYLSSVVQALARDGFDIRVHPLSQLATGDLGWVQVLTFVVAGAGGVALAAGYRRVRPEGVGRRAVPVLVALFGVAFVIAGLFPMDPQNGFPAGAPSGAVALSWHAIVHTSAAAASFVALAAACIMLVIREIRARRVAPSLGHGAVALVLLLPMSPTESSVQIALTGAVAFAWVTVMAIRLRAAA</sequence>
<reference evidence="3 4" key="1">
    <citation type="submission" date="2021-06" db="EMBL/GenBank/DDBJ databases">
        <title>Genome-based taxonomic framework of Microbacterium strains isolated from marine environment, the description of four new species and reclassification of four preexisting species.</title>
        <authorList>
            <person name="Lee S.D."/>
            <person name="Kim S.-M."/>
            <person name="Byeon Y.-S."/>
            <person name="Yang H.L."/>
            <person name="Kim I.S."/>
        </authorList>
    </citation>
    <scope>NUCLEOTIDE SEQUENCE [LARGE SCALE GENOMIC DNA]</scope>
    <source>
        <strain evidence="3 4">KACC 14465</strain>
    </source>
</reference>
<keyword evidence="4" id="KW-1185">Reference proteome</keyword>
<dbReference type="InterPro" id="IPR009339">
    <property type="entry name" value="DUF998"/>
</dbReference>
<feature type="transmembrane region" description="Helical" evidence="2">
    <location>
        <begin position="197"/>
        <end position="217"/>
    </location>
</feature>
<feature type="transmembrane region" description="Helical" evidence="2">
    <location>
        <begin position="140"/>
        <end position="165"/>
    </location>
</feature>
<organism evidence="3 4">
    <name type="scientific">Microbacterium luteolum</name>
    <name type="common">Aureobacterium luteolum</name>
    <dbReference type="NCBI Taxonomy" id="69367"/>
    <lineage>
        <taxon>Bacteria</taxon>
        <taxon>Bacillati</taxon>
        <taxon>Actinomycetota</taxon>
        <taxon>Actinomycetes</taxon>
        <taxon>Micrococcales</taxon>
        <taxon>Microbacteriaceae</taxon>
        <taxon>Microbacterium</taxon>
    </lineage>
</organism>
<dbReference type="Proteomes" id="UP001215097">
    <property type="component" value="Chromosome"/>
</dbReference>
<evidence type="ECO:0000256" key="2">
    <source>
        <dbReference type="SAM" id="Phobius"/>
    </source>
</evidence>
<dbReference type="RefSeq" id="WP_282215406.1">
    <property type="nucleotide sequence ID" value="NZ_BAAAUN010000001.1"/>
</dbReference>
<evidence type="ECO:0000313" key="3">
    <source>
        <dbReference type="EMBL" id="WDM45242.1"/>
    </source>
</evidence>
<feature type="transmembrane region" description="Helical" evidence="2">
    <location>
        <begin position="27"/>
        <end position="48"/>
    </location>
</feature>
<name>A0ABY7XT75_MICLT</name>
<dbReference type="Pfam" id="PF06197">
    <property type="entry name" value="DUF998"/>
    <property type="match status" value="1"/>
</dbReference>
<feature type="region of interest" description="Disordered" evidence="1">
    <location>
        <begin position="1"/>
        <end position="20"/>
    </location>
</feature>